<evidence type="ECO:0000256" key="1">
    <source>
        <dbReference type="ARBA" id="ARBA00004651"/>
    </source>
</evidence>
<proteinExistence type="inferred from homology"/>
<comment type="caution">
    <text evidence="9">The sequence shown here is derived from an EMBL/GenBank/DDBJ whole genome shotgun (WGS) entry which is preliminary data.</text>
</comment>
<dbReference type="GO" id="GO:0005886">
    <property type="term" value="C:plasma membrane"/>
    <property type="evidence" value="ECO:0007669"/>
    <property type="project" value="UniProtKB-SubCell"/>
</dbReference>
<feature type="transmembrane region" description="Helical" evidence="7">
    <location>
        <begin position="12"/>
        <end position="33"/>
    </location>
</feature>
<evidence type="ECO:0000256" key="4">
    <source>
        <dbReference type="ARBA" id="ARBA00022692"/>
    </source>
</evidence>
<keyword evidence="2 7" id="KW-0813">Transport</keyword>
<keyword evidence="10" id="KW-1185">Reference proteome</keyword>
<evidence type="ECO:0000259" key="8">
    <source>
        <dbReference type="PROSITE" id="PS50928"/>
    </source>
</evidence>
<feature type="transmembrane region" description="Helical" evidence="7">
    <location>
        <begin position="308"/>
        <end position="331"/>
    </location>
</feature>
<dbReference type="GO" id="GO:0055085">
    <property type="term" value="P:transmembrane transport"/>
    <property type="evidence" value="ECO:0007669"/>
    <property type="project" value="InterPro"/>
</dbReference>
<evidence type="ECO:0000313" key="9">
    <source>
        <dbReference type="EMBL" id="MBB5980894.1"/>
    </source>
</evidence>
<feature type="transmembrane region" description="Helical" evidence="7">
    <location>
        <begin position="104"/>
        <end position="122"/>
    </location>
</feature>
<comment type="subcellular location">
    <subcellularLocation>
        <location evidence="1 7">Cell membrane</location>
        <topology evidence="1 7">Multi-pass membrane protein</topology>
    </subcellularLocation>
</comment>
<dbReference type="Pfam" id="PF19300">
    <property type="entry name" value="BPD_transp_1_N"/>
    <property type="match status" value="1"/>
</dbReference>
<comment type="similarity">
    <text evidence="7">Belongs to the binding-protein-dependent transport system permease family.</text>
</comment>
<sequence>MTSFKKHALRAFALSVSSIFGASILCFVITRVVPGDPARQALGQFASPEQISQFRADNGLDQSLVSQYCTFMVHFVRGDWGFSYSSGAPVRDLITTALPATIELALSAFAFAVLAGLALALLSTYERRRWVDRIVNGIASFGLGAPPFWVALLVLLVFSERIPILPGVEGQVGPRFDIPRRSGFMTIDTLLAADPAAFLSALAHLVLPTFALGIAMLGYLLRVMRVSLIEVSQAAYILSAQAKGLSRWTAFTRHALHNSLLPVLTASGMVLGQLLAGSVLVEAAFQWPGVGNLVVRSISQQDFHLVDVYVLISATAFVLINLVVDVLHAWIDPRILTSEGAR</sequence>
<dbReference type="EMBL" id="JACHNF010000001">
    <property type="protein sequence ID" value="MBB5980894.1"/>
    <property type="molecule type" value="Genomic_DNA"/>
</dbReference>
<evidence type="ECO:0000256" key="5">
    <source>
        <dbReference type="ARBA" id="ARBA00022989"/>
    </source>
</evidence>
<name>A0A841DP62_9ACTN</name>
<feature type="transmembrane region" description="Helical" evidence="7">
    <location>
        <begin position="196"/>
        <end position="221"/>
    </location>
</feature>
<feature type="transmembrane region" description="Helical" evidence="7">
    <location>
        <begin position="134"/>
        <end position="158"/>
    </location>
</feature>
<keyword evidence="4 7" id="KW-0812">Transmembrane</keyword>
<evidence type="ECO:0000256" key="3">
    <source>
        <dbReference type="ARBA" id="ARBA00022475"/>
    </source>
</evidence>
<evidence type="ECO:0000256" key="6">
    <source>
        <dbReference type="ARBA" id="ARBA00023136"/>
    </source>
</evidence>
<keyword evidence="6 7" id="KW-0472">Membrane</keyword>
<dbReference type="InterPro" id="IPR045621">
    <property type="entry name" value="BPD_transp_1_N"/>
</dbReference>
<evidence type="ECO:0000256" key="7">
    <source>
        <dbReference type="RuleBase" id="RU363032"/>
    </source>
</evidence>
<dbReference type="AlphaFoldDB" id="A0A841DP62"/>
<dbReference type="Proteomes" id="UP000558997">
    <property type="component" value="Unassembled WGS sequence"/>
</dbReference>
<dbReference type="PANTHER" id="PTHR43163:SF6">
    <property type="entry name" value="DIPEPTIDE TRANSPORT SYSTEM PERMEASE PROTEIN DPPB-RELATED"/>
    <property type="match status" value="1"/>
</dbReference>
<feature type="transmembrane region" description="Helical" evidence="7">
    <location>
        <begin position="263"/>
        <end position="288"/>
    </location>
</feature>
<organism evidence="9 10">
    <name type="scientific">Kribbella solani</name>
    <dbReference type="NCBI Taxonomy" id="236067"/>
    <lineage>
        <taxon>Bacteria</taxon>
        <taxon>Bacillati</taxon>
        <taxon>Actinomycetota</taxon>
        <taxon>Actinomycetes</taxon>
        <taxon>Propionibacteriales</taxon>
        <taxon>Kribbellaceae</taxon>
        <taxon>Kribbella</taxon>
    </lineage>
</organism>
<dbReference type="Pfam" id="PF00528">
    <property type="entry name" value="BPD_transp_1"/>
    <property type="match status" value="1"/>
</dbReference>
<keyword evidence="3" id="KW-1003">Cell membrane</keyword>
<accession>A0A841DP62</accession>
<dbReference type="SUPFAM" id="SSF161098">
    <property type="entry name" value="MetI-like"/>
    <property type="match status" value="1"/>
</dbReference>
<gene>
    <name evidence="9" type="ORF">HDA44_004235</name>
</gene>
<feature type="domain" description="ABC transmembrane type-1" evidence="8">
    <location>
        <begin position="98"/>
        <end position="328"/>
    </location>
</feature>
<dbReference type="InterPro" id="IPR000515">
    <property type="entry name" value="MetI-like"/>
</dbReference>
<dbReference type="RefSeq" id="WP_184836962.1">
    <property type="nucleotide sequence ID" value="NZ_BAAAVN010000003.1"/>
</dbReference>
<evidence type="ECO:0000313" key="10">
    <source>
        <dbReference type="Proteomes" id="UP000558997"/>
    </source>
</evidence>
<dbReference type="InterPro" id="IPR035906">
    <property type="entry name" value="MetI-like_sf"/>
</dbReference>
<dbReference type="PROSITE" id="PS50928">
    <property type="entry name" value="ABC_TM1"/>
    <property type="match status" value="1"/>
</dbReference>
<evidence type="ECO:0000256" key="2">
    <source>
        <dbReference type="ARBA" id="ARBA00022448"/>
    </source>
</evidence>
<dbReference type="Gene3D" id="1.10.3720.10">
    <property type="entry name" value="MetI-like"/>
    <property type="match status" value="1"/>
</dbReference>
<dbReference type="PANTHER" id="PTHR43163">
    <property type="entry name" value="DIPEPTIDE TRANSPORT SYSTEM PERMEASE PROTEIN DPPB-RELATED"/>
    <property type="match status" value="1"/>
</dbReference>
<reference evidence="9 10" key="1">
    <citation type="submission" date="2020-08" db="EMBL/GenBank/DDBJ databases">
        <title>Sequencing the genomes of 1000 actinobacteria strains.</title>
        <authorList>
            <person name="Klenk H.-P."/>
        </authorList>
    </citation>
    <scope>NUCLEOTIDE SEQUENCE [LARGE SCALE GENOMIC DNA]</scope>
    <source>
        <strain evidence="9 10">DSM 17294</strain>
    </source>
</reference>
<protein>
    <submittedName>
        <fullName evidence="9">Peptide/nickel transport system permease protein</fullName>
    </submittedName>
</protein>
<dbReference type="CDD" id="cd06261">
    <property type="entry name" value="TM_PBP2"/>
    <property type="match status" value="1"/>
</dbReference>
<keyword evidence="5 7" id="KW-1133">Transmembrane helix</keyword>